<feature type="region of interest" description="Disordered" evidence="1">
    <location>
        <begin position="354"/>
        <end position="385"/>
    </location>
</feature>
<feature type="compositionally biased region" description="Polar residues" evidence="1">
    <location>
        <begin position="155"/>
        <end position="165"/>
    </location>
</feature>
<feature type="region of interest" description="Disordered" evidence="1">
    <location>
        <begin position="235"/>
        <end position="284"/>
    </location>
</feature>
<feature type="compositionally biased region" description="Low complexity" evidence="1">
    <location>
        <begin position="851"/>
        <end position="860"/>
    </location>
</feature>
<feature type="region of interest" description="Disordered" evidence="1">
    <location>
        <begin position="794"/>
        <end position="884"/>
    </location>
</feature>
<dbReference type="SMART" id="SM00015">
    <property type="entry name" value="IQ"/>
    <property type="match status" value="3"/>
</dbReference>
<feature type="region of interest" description="Disordered" evidence="1">
    <location>
        <begin position="520"/>
        <end position="564"/>
    </location>
</feature>
<feature type="compositionally biased region" description="Low complexity" evidence="1">
    <location>
        <begin position="679"/>
        <end position="694"/>
    </location>
</feature>
<feature type="compositionally biased region" description="Basic and acidic residues" evidence="1">
    <location>
        <begin position="1255"/>
        <end position="1269"/>
    </location>
</feature>
<feature type="region of interest" description="Disordered" evidence="1">
    <location>
        <begin position="128"/>
        <end position="165"/>
    </location>
</feature>
<feature type="region of interest" description="Disordered" evidence="1">
    <location>
        <begin position="962"/>
        <end position="988"/>
    </location>
</feature>
<sequence length="1435" mass="151943">MGARLCYIDESGHVVGTFVPSGEDKVNIRFREGMSLAFVFLLFASDMLDRLPQFPPELLCTTAPTGELVAAPPPDAFTAEKLEANRVFDTQAPYTAQWMVVSLLRFAVMMQRWGKSPVEVTATYLASAPPPPAMRPRPAEQTERSGAAVGRPKMPSSSAISYESGLEQNASLASSSVGSEQCRAHPWHPYGKGVMPVRSTAAAHLRQQVSHQYDVHQAHAQRRTTSPTRARDFNMSWTSSSVQSPCTSGGPAGKPAEEGATGPSPHPYEMQPQAAEPTRPGTARWRHAQRFHRLVTHHVSNPAEGQEPAPPDYFSLLHHQGGHAQEGHPDEVLSAGGLAGSLCSATLSDVAVRPAAAEGHHRSSQPGPENNSETVEPRPSSQTDEAASHFLAAVAEQETLHSVPATAGPPSSRSLSAAFKEVQGIHTDTSGPESKEMANGPAPGPHSGWSWSGTAVDGGPFGKDTGLPPQWPSGDALSGVHSGTDDRGAGSLLVAEGACGDLHDPGMLLASLTGHAVGRPNTVSTPNSADLHAGVSSPVSSAHASELRPSLHKRRATPPHDGLPGTLTATTGVEAAATELLHSAWRATSDRRTSDSETRVSQCPLSLMDSELGSVMSVLQKSNRLRLRAAVGAGVDVPYIAAVTIQAVLFVQAVGRGFIERRRLAGTARGERRPMPQWPRTRTIPRPPTASRTRPSFHLSSPPDLEDSVPLPSSLAVEAEAATQRWCNTAAEKEPPPLTAFPVSHAERVWHVAVHSERDGSTSQVVRSRVLSPISVSTTICFNSPTAHATATLAARGKRGSTAPLPAGPHSAMAAVSAARAAAAEGTEPTDSGPSDPLSASAHPAGGGAVGEASASARSATAGESATVPFVDTSPDTQNGEAGPSCASVHTLSAEEACRCLCRVLRGYQARCALAAAYGERREERQLDAELFRLMTTRWPPAGPRPPQPPVLPTPKVSFRVPCSSEEDPLADSRSRIQEPAVAPPRDRRSSLLIHSEVFAKPQHLVTTPIVSGARRLTAREVQAAVFPTSPLPRPAVALPVTARLVPPPRNSAERADPTSGEPSVVGAGKSLAAVGGSARISPPESRVCFPKETPAPTGRSGEGVAGVQVLSVSASSLRSVPAGRVKADDAGAAERTILSPVYAVPPPSQLSLPGVGSDDGKGGDTPQGVAGALQPTAAAGAMFTPLDLSLGNTYSQNSRSMSDAYSLLFNMSSTAPSSVVPDLFTSDYEFSMGEQWMLAGVDVVDTDTDDSDDEHNSESSSEEEKAVADADAANGAADAQHPAASRTFGEQIRAIGADDDDVVNTVVLLGKDSKTLTQKDAVGLIQRVGRGYLCRMVESLSLLCKLFRPDIERIARVAAGYLARRKLNIRYRIYTKVREDLNYWERRNDNAIKIQRVIRSFVMRQKFLRLQRKLQTRLELRIATEQVDESEDDI</sequence>
<dbReference type="InterPro" id="IPR000048">
    <property type="entry name" value="IQ_motif_EF-hand-BS"/>
</dbReference>
<name>S9TKE7_9TRYP</name>
<evidence type="ECO:0000256" key="1">
    <source>
        <dbReference type="SAM" id="MobiDB-lite"/>
    </source>
</evidence>
<dbReference type="OrthoDB" id="267670at2759"/>
<organism evidence="2 3">
    <name type="scientific">Strigomonas culicis</name>
    <dbReference type="NCBI Taxonomy" id="28005"/>
    <lineage>
        <taxon>Eukaryota</taxon>
        <taxon>Discoba</taxon>
        <taxon>Euglenozoa</taxon>
        <taxon>Kinetoplastea</taxon>
        <taxon>Metakinetoplastina</taxon>
        <taxon>Trypanosomatida</taxon>
        <taxon>Trypanosomatidae</taxon>
        <taxon>Strigomonadinae</taxon>
        <taxon>Strigomonas</taxon>
    </lineage>
</organism>
<feature type="region of interest" description="Disordered" evidence="1">
    <location>
        <begin position="1045"/>
        <end position="1104"/>
    </location>
</feature>
<feature type="compositionally biased region" description="Polar residues" evidence="1">
    <location>
        <begin position="235"/>
        <end position="247"/>
    </location>
</feature>
<dbReference type="EMBL" id="ATMH01010545">
    <property type="protein sequence ID" value="EPY17309.1"/>
    <property type="molecule type" value="Genomic_DNA"/>
</dbReference>
<dbReference type="PROSITE" id="PS50096">
    <property type="entry name" value="IQ"/>
    <property type="match status" value="2"/>
</dbReference>
<feature type="region of interest" description="Disordered" evidence="1">
    <location>
        <begin position="426"/>
        <end position="485"/>
    </location>
</feature>
<comment type="caution">
    <text evidence="2">The sequence shown here is derived from an EMBL/GenBank/DDBJ whole genome shotgun (WGS) entry which is preliminary data.</text>
</comment>
<evidence type="ECO:0000313" key="3">
    <source>
        <dbReference type="Proteomes" id="UP000015354"/>
    </source>
</evidence>
<feature type="region of interest" description="Disordered" evidence="1">
    <location>
        <begin position="301"/>
        <end position="333"/>
    </location>
</feature>
<protein>
    <submittedName>
        <fullName evidence="2">Proteophosphoglycan ppg4</fullName>
    </submittedName>
</protein>
<accession>S9TKE7</accession>
<feature type="region of interest" description="Disordered" evidence="1">
    <location>
        <begin position="1246"/>
        <end position="1284"/>
    </location>
</feature>
<dbReference type="Proteomes" id="UP000015354">
    <property type="component" value="Unassembled WGS sequence"/>
</dbReference>
<gene>
    <name evidence="2" type="ORF">STCU_10691</name>
</gene>
<evidence type="ECO:0000313" key="2">
    <source>
        <dbReference type="EMBL" id="EPY17309.1"/>
    </source>
</evidence>
<feature type="compositionally biased region" description="Polar residues" evidence="1">
    <location>
        <begin position="364"/>
        <end position="385"/>
    </location>
</feature>
<dbReference type="Pfam" id="PF00612">
    <property type="entry name" value="IQ"/>
    <property type="match status" value="1"/>
</dbReference>
<feature type="compositionally biased region" description="Low complexity" evidence="1">
    <location>
        <begin position="812"/>
        <end position="824"/>
    </location>
</feature>
<reference evidence="2 3" key="1">
    <citation type="journal article" date="2013" name="PLoS ONE">
        <title>Predicting the Proteins of Angomonas deanei, Strigomonas culicis and Their Respective Endosymbionts Reveals New Aspects of the Trypanosomatidae Family.</title>
        <authorList>
            <person name="Motta M.C."/>
            <person name="Martins A.C."/>
            <person name="de Souza S.S."/>
            <person name="Catta-Preta C.M."/>
            <person name="Silva R."/>
            <person name="Klein C.C."/>
            <person name="de Almeida L.G."/>
            <person name="de Lima Cunha O."/>
            <person name="Ciapina L.P."/>
            <person name="Brocchi M."/>
            <person name="Colabardini A.C."/>
            <person name="de Araujo Lima B."/>
            <person name="Machado C.R."/>
            <person name="de Almeida Soares C.M."/>
            <person name="Probst C.M."/>
            <person name="de Menezes C.B."/>
            <person name="Thompson C.E."/>
            <person name="Bartholomeu D.C."/>
            <person name="Gradia D.F."/>
            <person name="Pavoni D.P."/>
            <person name="Grisard E.C."/>
            <person name="Fantinatti-Garboggini F."/>
            <person name="Marchini F.K."/>
            <person name="Rodrigues-Luiz G.F."/>
            <person name="Wagner G."/>
            <person name="Goldman G.H."/>
            <person name="Fietto J.L."/>
            <person name="Elias M.C."/>
            <person name="Goldman M.H."/>
            <person name="Sagot M.F."/>
            <person name="Pereira M."/>
            <person name="Stoco P.H."/>
            <person name="de Mendonca-Neto R.P."/>
            <person name="Teixeira S.M."/>
            <person name="Maciel T.E."/>
            <person name="de Oliveira Mendes T.A."/>
            <person name="Urmenyi T.P."/>
            <person name="de Souza W."/>
            <person name="Schenkman S."/>
            <person name="de Vasconcelos A.T."/>
        </authorList>
    </citation>
    <scope>NUCLEOTIDE SEQUENCE [LARGE SCALE GENOMIC DNA]</scope>
</reference>
<feature type="region of interest" description="Disordered" evidence="1">
    <location>
        <begin position="667"/>
        <end position="710"/>
    </location>
</feature>
<keyword evidence="3" id="KW-1185">Reference proteome</keyword>
<feature type="compositionally biased region" description="Low complexity" evidence="1">
    <location>
        <begin position="1270"/>
        <end position="1280"/>
    </location>
</feature>
<proteinExistence type="predicted"/>